<dbReference type="PANTHER" id="PTHR31650">
    <property type="entry name" value="O-ACYLTRANSFERASE (WSD1-LIKE) FAMILY PROTEIN"/>
    <property type="match status" value="1"/>
</dbReference>
<keyword evidence="4" id="KW-1185">Reference proteome</keyword>
<dbReference type="Pfam" id="PF06974">
    <property type="entry name" value="WS_DGAT_C"/>
    <property type="match status" value="1"/>
</dbReference>
<dbReference type="VEuPathDB" id="AmoebaDB:FDP41_001435"/>
<proteinExistence type="predicted"/>
<reference evidence="3 4" key="1">
    <citation type="journal article" date="2019" name="Sci. Rep.">
        <title>Nanopore sequencing improves the draft genome of the human pathogenic amoeba Naegleria fowleri.</title>
        <authorList>
            <person name="Liechti N."/>
            <person name="Schurch N."/>
            <person name="Bruggmann R."/>
            <person name="Wittwer M."/>
        </authorList>
    </citation>
    <scope>NUCLEOTIDE SEQUENCE [LARGE SCALE GENOMIC DNA]</scope>
    <source>
        <strain evidence="3 4">ATCC 30894</strain>
    </source>
</reference>
<dbReference type="InterPro" id="IPR009721">
    <property type="entry name" value="O-acyltransferase_WSD1_C"/>
</dbReference>
<dbReference type="VEuPathDB" id="AmoebaDB:NfTy_046020"/>
<keyword evidence="1" id="KW-1133">Transmembrane helix</keyword>
<feature type="domain" description="O-acyltransferase WSD1 C-terminal" evidence="2">
    <location>
        <begin position="398"/>
        <end position="546"/>
    </location>
</feature>
<dbReference type="GeneID" id="68108653"/>
<dbReference type="VEuPathDB" id="AmoebaDB:NF0026880"/>
<accession>A0A6A5C0U7</accession>
<dbReference type="Proteomes" id="UP000444721">
    <property type="component" value="Unassembled WGS sequence"/>
</dbReference>
<dbReference type="RefSeq" id="XP_044564231.1">
    <property type="nucleotide sequence ID" value="XM_044704519.1"/>
</dbReference>
<organism evidence="3 4">
    <name type="scientific">Naegleria fowleri</name>
    <name type="common">Brain eating amoeba</name>
    <dbReference type="NCBI Taxonomy" id="5763"/>
    <lineage>
        <taxon>Eukaryota</taxon>
        <taxon>Discoba</taxon>
        <taxon>Heterolobosea</taxon>
        <taxon>Tetramitia</taxon>
        <taxon>Eutetramitia</taxon>
        <taxon>Vahlkampfiidae</taxon>
        <taxon>Naegleria</taxon>
    </lineage>
</organism>
<evidence type="ECO:0000313" key="3">
    <source>
        <dbReference type="EMBL" id="KAF0979518.1"/>
    </source>
</evidence>
<dbReference type="EMBL" id="VFQX01000025">
    <property type="protein sequence ID" value="KAF0979518.1"/>
    <property type="molecule type" value="Genomic_DNA"/>
</dbReference>
<dbReference type="InterPro" id="IPR045034">
    <property type="entry name" value="O-acyltransferase_WSD1-like"/>
</dbReference>
<keyword evidence="1" id="KW-0472">Membrane</keyword>
<protein>
    <recommendedName>
        <fullName evidence="2">O-acyltransferase WSD1 C-terminal domain-containing protein</fullName>
    </recommendedName>
</protein>
<evidence type="ECO:0000259" key="2">
    <source>
        <dbReference type="Pfam" id="PF06974"/>
    </source>
</evidence>
<dbReference type="GO" id="GO:0005886">
    <property type="term" value="C:plasma membrane"/>
    <property type="evidence" value="ECO:0007669"/>
    <property type="project" value="TreeGrafter"/>
</dbReference>
<evidence type="ECO:0000256" key="1">
    <source>
        <dbReference type="SAM" id="Phobius"/>
    </source>
</evidence>
<dbReference type="PANTHER" id="PTHR31650:SF1">
    <property type="entry name" value="WAX ESTER SYNTHASE_DIACYLGLYCEROL ACYLTRANSFERASE 4-RELATED"/>
    <property type="match status" value="1"/>
</dbReference>
<gene>
    <name evidence="3" type="ORF">FDP41_001435</name>
</gene>
<dbReference type="OMA" id="CFREEFI"/>
<keyword evidence="1" id="KW-0812">Transmembrane</keyword>
<sequence>MSEPINVESSPPPLTSIHIHHATPRRRLSKFGQLMLMQEQPDEPLVVGGLVLLGRTSLGSLNHDDRNDCKFNRKAFEERLSERLLARFVRFRSLVVSECEYIDVGVENVCMENHVKYCKLSEEKFQRMSEDEILSEMLSEIFTTPFVPVRYVTGSKMPLWQCYVIENYSRGIVLFFKIHHWIGDGTLLQKIIVGDLLDNEEQVTNFLLNKYDKMLQGSHNNWNSALSIIHNVEIVISRNVPFVGKLLALVVGFLLKFLAFFSTLLLVLYLGISGDSDTMFKPSSKNPKVGKVSCSFIWFNESNEKHDADMTHETDKYFTVEEFKRVALLLSQNNSNTGKVNDLFLTIFSGAIDRYRLKMSSDREPRNNLSREYILKSCTSRLGMGVNIRTSKSREEAGNIVGVLFGTLPFDIHLKLRERFSIIHKYMNLAKFLPQPYFNRYLLWLATALLPKSLAVSLLNWGASSSTFTISNVQGLHSPEDEISFKLLGHDLIQGVGFIPLVKPIGVNSTLMSFNGRVGISVVCDKGIIPNAHEVTDCIREEYLAIRKELGI</sequence>
<dbReference type="GO" id="GO:0008374">
    <property type="term" value="F:O-acyltransferase activity"/>
    <property type="evidence" value="ECO:0007669"/>
    <property type="project" value="InterPro"/>
</dbReference>
<comment type="caution">
    <text evidence="3">The sequence shown here is derived from an EMBL/GenBank/DDBJ whole genome shotgun (WGS) entry which is preliminary data.</text>
</comment>
<evidence type="ECO:0000313" key="4">
    <source>
        <dbReference type="Proteomes" id="UP000444721"/>
    </source>
</evidence>
<dbReference type="OrthoDB" id="619536at2759"/>
<name>A0A6A5C0U7_NAEFO</name>
<feature type="transmembrane region" description="Helical" evidence="1">
    <location>
        <begin position="246"/>
        <end position="272"/>
    </location>
</feature>
<dbReference type="AlphaFoldDB" id="A0A6A5C0U7"/>
<dbReference type="GO" id="GO:0019432">
    <property type="term" value="P:triglyceride biosynthetic process"/>
    <property type="evidence" value="ECO:0007669"/>
    <property type="project" value="TreeGrafter"/>
</dbReference>